<proteinExistence type="predicted"/>
<keyword evidence="1" id="KW-0472">Membrane</keyword>
<organism evidence="2">
    <name type="scientific">marine sediment metagenome</name>
    <dbReference type="NCBI Taxonomy" id="412755"/>
    <lineage>
        <taxon>unclassified sequences</taxon>
        <taxon>metagenomes</taxon>
        <taxon>ecological metagenomes</taxon>
    </lineage>
</organism>
<dbReference type="EMBL" id="LAZR01020659">
    <property type="protein sequence ID" value="KKL88111.1"/>
    <property type="molecule type" value="Genomic_DNA"/>
</dbReference>
<feature type="transmembrane region" description="Helical" evidence="1">
    <location>
        <begin position="23"/>
        <end position="48"/>
    </location>
</feature>
<evidence type="ECO:0000256" key="1">
    <source>
        <dbReference type="SAM" id="Phobius"/>
    </source>
</evidence>
<keyword evidence="1" id="KW-0812">Transmembrane</keyword>
<accession>A0A0F9GC62</accession>
<feature type="non-terminal residue" evidence="2">
    <location>
        <position position="252"/>
    </location>
</feature>
<comment type="caution">
    <text evidence="2">The sequence shown here is derived from an EMBL/GenBank/DDBJ whole genome shotgun (WGS) entry which is preliminary data.</text>
</comment>
<name>A0A0F9GC62_9ZZZZ</name>
<reference evidence="2" key="1">
    <citation type="journal article" date="2015" name="Nature">
        <title>Complex archaea that bridge the gap between prokaryotes and eukaryotes.</title>
        <authorList>
            <person name="Spang A."/>
            <person name="Saw J.H."/>
            <person name="Jorgensen S.L."/>
            <person name="Zaremba-Niedzwiedzka K."/>
            <person name="Martijn J."/>
            <person name="Lind A.E."/>
            <person name="van Eijk R."/>
            <person name="Schleper C."/>
            <person name="Guy L."/>
            <person name="Ettema T.J."/>
        </authorList>
    </citation>
    <scope>NUCLEOTIDE SEQUENCE</scope>
</reference>
<gene>
    <name evidence="2" type="ORF">LCGC14_1928010</name>
</gene>
<protein>
    <submittedName>
        <fullName evidence="2">Uncharacterized protein</fullName>
    </submittedName>
</protein>
<sequence length="252" mass="26900">MAIFTAIGMAVNAIAYAGGYLAAAAGFSIATATSIGVAVANAAVSLALSAISRALMPSVSVPVNEIQAVISQASAPRRIYVGENLAGGVRAFFDVKDGVLYQLVMVAHGEITSFEECWIDSIAVTLDANGDVTEGKMEDYVNVQTRDGSDLGGDYADLIADFVSWDTDRRLEGQATFLAQMKAPKGNDFSKVFPKSYNTTIQWVIHGQSIYDPRDTLTEYADNAALVKAHFLTHEDGFKIDPADINWDSVSA</sequence>
<dbReference type="AlphaFoldDB" id="A0A0F9GC62"/>
<evidence type="ECO:0000313" key="2">
    <source>
        <dbReference type="EMBL" id="KKL88111.1"/>
    </source>
</evidence>
<keyword evidence="1" id="KW-1133">Transmembrane helix</keyword>